<dbReference type="InterPro" id="IPR036249">
    <property type="entry name" value="Thioredoxin-like_sf"/>
</dbReference>
<dbReference type="EMBL" id="JAEHOE010000016">
    <property type="protein sequence ID" value="KAG2496993.1"/>
    <property type="molecule type" value="Genomic_DNA"/>
</dbReference>
<accession>A0A836C2R5</accession>
<proteinExistence type="predicted"/>
<dbReference type="OrthoDB" id="10257948at2759"/>
<feature type="region of interest" description="Disordered" evidence="1">
    <location>
        <begin position="204"/>
        <end position="226"/>
    </location>
</feature>
<feature type="compositionally biased region" description="Low complexity" evidence="1">
    <location>
        <begin position="204"/>
        <end position="213"/>
    </location>
</feature>
<sequence>MRRAAALRDALSKVDRSTARLKLQEAARPGVAPEQPSQDGLESPLDSEDDEHDPVLAELRAQRLADLQRQAAERSQRQRGGFGALNEARPSELMAQVEALDGPAVVHLSTSGAEECALLDELLTTLAHRHPGTWFGRVPVGRGEPLAQRLGVPGLPGLVCFRAGALVGRAPLTQFGPPGSLVEEEVVSYLQRLRVLKGEAAARRAPGQAAAEASSEEEGDGEDAEEWKLKPCELCGRRYPHEHVRAVYGRRGSSSGGEDD</sequence>
<name>A0A836C2R5_9CHLO</name>
<dbReference type="Gene3D" id="3.40.30.10">
    <property type="entry name" value="Glutaredoxin"/>
    <property type="match status" value="1"/>
</dbReference>
<feature type="compositionally biased region" description="Acidic residues" evidence="1">
    <location>
        <begin position="214"/>
        <end position="225"/>
    </location>
</feature>
<dbReference type="SUPFAM" id="SSF52833">
    <property type="entry name" value="Thioredoxin-like"/>
    <property type="match status" value="1"/>
</dbReference>
<evidence type="ECO:0000313" key="2">
    <source>
        <dbReference type="EMBL" id="KAG2496993.1"/>
    </source>
</evidence>
<feature type="region of interest" description="Disordered" evidence="1">
    <location>
        <begin position="23"/>
        <end position="53"/>
    </location>
</feature>
<keyword evidence="3" id="KW-1185">Reference proteome</keyword>
<organism evidence="2 3">
    <name type="scientific">Edaphochlamys debaryana</name>
    <dbReference type="NCBI Taxonomy" id="47281"/>
    <lineage>
        <taxon>Eukaryota</taxon>
        <taxon>Viridiplantae</taxon>
        <taxon>Chlorophyta</taxon>
        <taxon>core chlorophytes</taxon>
        <taxon>Chlorophyceae</taxon>
        <taxon>CS clade</taxon>
        <taxon>Chlamydomonadales</taxon>
        <taxon>Chlamydomonadales incertae sedis</taxon>
        <taxon>Edaphochlamys</taxon>
    </lineage>
</organism>
<dbReference type="PANTHER" id="PTHR21148">
    <property type="entry name" value="THIOREDOXIN DOMAIN-CONTAINING PROTEIN 9"/>
    <property type="match status" value="1"/>
</dbReference>
<reference evidence="2" key="1">
    <citation type="journal article" date="2020" name="bioRxiv">
        <title>Comparative genomics of Chlamydomonas.</title>
        <authorList>
            <person name="Craig R.J."/>
            <person name="Hasan A.R."/>
            <person name="Ness R.W."/>
            <person name="Keightley P.D."/>
        </authorList>
    </citation>
    <scope>NUCLEOTIDE SEQUENCE</scope>
    <source>
        <strain evidence="2">CCAP 11/70</strain>
    </source>
</reference>
<dbReference type="Proteomes" id="UP000612055">
    <property type="component" value="Unassembled WGS sequence"/>
</dbReference>
<evidence type="ECO:0000256" key="1">
    <source>
        <dbReference type="SAM" id="MobiDB-lite"/>
    </source>
</evidence>
<evidence type="ECO:0000313" key="3">
    <source>
        <dbReference type="Proteomes" id="UP000612055"/>
    </source>
</evidence>
<dbReference type="AlphaFoldDB" id="A0A836C2R5"/>
<comment type="caution">
    <text evidence="2">The sequence shown here is derived from an EMBL/GenBank/DDBJ whole genome shotgun (WGS) entry which is preliminary data.</text>
</comment>
<protein>
    <submittedName>
        <fullName evidence="2">Uncharacterized protein</fullName>
    </submittedName>
</protein>
<gene>
    <name evidence="2" type="ORF">HYH03_004998</name>
</gene>